<keyword evidence="2" id="KW-1185">Reference proteome</keyword>
<sequence>MENGDRPAAGAHWIERAPDNFREGVIEKIVKNLSEIPGHADDLHLNKVASNYEAKVFSHSDSAEDYLRTIGSGMLSIQRKWQPAAAQAASDLGQQQAQTGRHQMRPVRAAAANSSAATTTPQTAPVNPPPVRPPQLQNTHLRTNQTQPAKLPPVAPPVAQLHQTVVLTQIQNSSQKPQPRMNQQQSYQTHNGQHADVAVTQAGRCGWTEERRAENHSDTSVQGEAEDNSVRGEAESLVALNLPGDTAPLTGTTCSQEMQQMHPADEAIPQLTQSIVEPAGTSPSPAEEQTHGAHPVRVKTEDDSERVESERPVGGATDNGQQNRHEQHAAAEALSHSSQDAPSGTPPTQQQNHSDHHLGGEAEDSSVQGEAEPQVAINLPGDTAPLAATTCSQEMQQGHLADEAIPQLTHSAEPAGTSRAQEQTHGAHLVRVKTEDDSVRDESERPVGMEAAQIERGVNALRSLSPAAIRSLASDMGVNLKRAFPHTTPDTMDGSSSSRRMWFDGESSGNSCHKKRKTCGYDDSALDEIRATSNMLVETEIKILGDDTAGGADGTMIELSYNAVSLTPKLREIICASEISTKLLVHGDYPMSSPVILGEVKMGVPGVVDKAFRRNLVLLPEPMSIEGMAKVWDSIVRRVVVQFAHRLGGGTFSSRGGELLFSGLLHRFDLRGRVGSSAVVFWGGDFSLAGAGHLAMGRRLCCAVACRKVAFYPLESSEFATTISLVGSKRLGPKTLGSKSGCGTMLSYREGEAQKVTRHGCSLMNPIRFWGGDMVMF</sequence>
<evidence type="ECO:0000313" key="1">
    <source>
        <dbReference type="EnsemblPlants" id="AVESA.00010b.r2.7DG1363630.1.CDS"/>
    </source>
</evidence>
<reference evidence="1" key="2">
    <citation type="submission" date="2025-09" db="UniProtKB">
        <authorList>
            <consortium name="EnsemblPlants"/>
        </authorList>
    </citation>
    <scope>IDENTIFICATION</scope>
</reference>
<proteinExistence type="predicted"/>
<organism evidence="1 2">
    <name type="scientific">Avena sativa</name>
    <name type="common">Oat</name>
    <dbReference type="NCBI Taxonomy" id="4498"/>
    <lineage>
        <taxon>Eukaryota</taxon>
        <taxon>Viridiplantae</taxon>
        <taxon>Streptophyta</taxon>
        <taxon>Embryophyta</taxon>
        <taxon>Tracheophyta</taxon>
        <taxon>Spermatophyta</taxon>
        <taxon>Magnoliopsida</taxon>
        <taxon>Liliopsida</taxon>
        <taxon>Poales</taxon>
        <taxon>Poaceae</taxon>
        <taxon>BOP clade</taxon>
        <taxon>Pooideae</taxon>
        <taxon>Poodae</taxon>
        <taxon>Poeae</taxon>
        <taxon>Poeae Chloroplast Group 1 (Aveneae type)</taxon>
        <taxon>Aveninae</taxon>
        <taxon>Avena</taxon>
    </lineage>
</organism>
<accession>A0ACD6AFK3</accession>
<protein>
    <submittedName>
        <fullName evidence="1">Uncharacterized protein</fullName>
    </submittedName>
</protein>
<dbReference type="Proteomes" id="UP001732700">
    <property type="component" value="Chromosome 7D"/>
</dbReference>
<name>A0ACD6AFK3_AVESA</name>
<dbReference type="EnsemblPlants" id="AVESA.00010b.r2.7DG1363630.1">
    <property type="protein sequence ID" value="AVESA.00010b.r2.7DG1363630.1.CDS"/>
    <property type="gene ID" value="AVESA.00010b.r2.7DG1363630"/>
</dbReference>
<evidence type="ECO:0000313" key="2">
    <source>
        <dbReference type="Proteomes" id="UP001732700"/>
    </source>
</evidence>
<reference evidence="1" key="1">
    <citation type="submission" date="2021-05" db="EMBL/GenBank/DDBJ databases">
        <authorList>
            <person name="Scholz U."/>
            <person name="Mascher M."/>
            <person name="Fiebig A."/>
        </authorList>
    </citation>
    <scope>NUCLEOTIDE SEQUENCE [LARGE SCALE GENOMIC DNA]</scope>
</reference>